<feature type="repeat" description="RCC1" evidence="3">
    <location>
        <begin position="1181"/>
        <end position="1230"/>
    </location>
</feature>
<evidence type="ECO:0000313" key="7">
    <source>
        <dbReference type="Proteomes" id="UP001515480"/>
    </source>
</evidence>
<feature type="repeat" description="RCC1" evidence="3">
    <location>
        <begin position="1077"/>
        <end position="1128"/>
    </location>
</feature>
<dbReference type="SUPFAM" id="SSF50985">
    <property type="entry name" value="RCC1/BLIP-II"/>
    <property type="match status" value="1"/>
</dbReference>
<accession>A0AB34IV51</accession>
<evidence type="ECO:0000256" key="4">
    <source>
        <dbReference type="SAM" id="MobiDB-lite"/>
    </source>
</evidence>
<dbReference type="GO" id="GO:0005737">
    <property type="term" value="C:cytoplasm"/>
    <property type="evidence" value="ECO:0007669"/>
    <property type="project" value="TreeGrafter"/>
</dbReference>
<dbReference type="EMBL" id="JBGBPQ010000018">
    <property type="protein sequence ID" value="KAL1507069.1"/>
    <property type="molecule type" value="Genomic_DNA"/>
</dbReference>
<dbReference type="Gene3D" id="2.130.10.30">
    <property type="entry name" value="Regulator of chromosome condensation 1/beta-lactamase-inhibitor protein II"/>
    <property type="match status" value="2"/>
</dbReference>
<comment type="caution">
    <text evidence="6">The sequence shown here is derived from an EMBL/GenBank/DDBJ whole genome shotgun (WGS) entry which is preliminary data.</text>
</comment>
<feature type="domain" description="RCC1-like" evidence="5">
    <location>
        <begin position="1078"/>
        <end position="1432"/>
    </location>
</feature>
<organism evidence="6 7">
    <name type="scientific">Prymnesium parvum</name>
    <name type="common">Toxic golden alga</name>
    <dbReference type="NCBI Taxonomy" id="97485"/>
    <lineage>
        <taxon>Eukaryota</taxon>
        <taxon>Haptista</taxon>
        <taxon>Haptophyta</taxon>
        <taxon>Prymnesiophyceae</taxon>
        <taxon>Prymnesiales</taxon>
        <taxon>Prymnesiaceae</taxon>
        <taxon>Prymnesium</taxon>
    </lineage>
</organism>
<gene>
    <name evidence="6" type="ORF">AB1Y20_007930</name>
</gene>
<dbReference type="Proteomes" id="UP001515480">
    <property type="component" value="Unassembled WGS sequence"/>
</dbReference>
<evidence type="ECO:0000256" key="1">
    <source>
        <dbReference type="ARBA" id="ARBA00022658"/>
    </source>
</evidence>
<proteinExistence type="predicted"/>
<dbReference type="InterPro" id="IPR009091">
    <property type="entry name" value="RCC1/BLIP-II"/>
</dbReference>
<feature type="repeat" description="RCC1" evidence="3">
    <location>
        <begin position="1386"/>
        <end position="1437"/>
    </location>
</feature>
<dbReference type="InterPro" id="IPR051553">
    <property type="entry name" value="Ran_GTPase-activating"/>
</dbReference>
<evidence type="ECO:0000256" key="2">
    <source>
        <dbReference type="ARBA" id="ARBA00022737"/>
    </source>
</evidence>
<dbReference type="GO" id="GO:0005085">
    <property type="term" value="F:guanyl-nucleotide exchange factor activity"/>
    <property type="evidence" value="ECO:0007669"/>
    <property type="project" value="TreeGrafter"/>
</dbReference>
<evidence type="ECO:0000259" key="5">
    <source>
        <dbReference type="Pfam" id="PF25390"/>
    </source>
</evidence>
<dbReference type="PANTHER" id="PTHR45982">
    <property type="entry name" value="REGULATOR OF CHROMOSOME CONDENSATION"/>
    <property type="match status" value="1"/>
</dbReference>
<dbReference type="InterPro" id="IPR058923">
    <property type="entry name" value="RCC1-like_dom"/>
</dbReference>
<dbReference type="InterPro" id="IPR000408">
    <property type="entry name" value="Reg_chr_condens"/>
</dbReference>
<dbReference type="PROSITE" id="PS00626">
    <property type="entry name" value="RCC1_2"/>
    <property type="match status" value="3"/>
</dbReference>
<protein>
    <recommendedName>
        <fullName evidence="5">RCC1-like domain-containing protein</fullName>
    </recommendedName>
</protein>
<sequence>MPRPAAASPSSRPTPVLSHPPLSSARSPMSSSLALDQLVQLYSFLAVWKQLALSGRAPAGLLDGSGGERVRRPRTPHVALLHELLSFLRSRACVRERLRSVVRWQLLYSSEMIDGRGGPRTALQVSCLTHAQHGWREAEFYESAAEAALCRAARERMLGHLFRSLVRWRSFVRHRLRSPLSLLSRAFVAWAALAPEAARLHAAALRLLDRLSPSLASRGCRKPLRRWRRRAAARRLLAAAWRHAAGARLRQWRLGARALAACRRALLFSAVRAAHAALSHAHRQWREFLRARAKLRSLLAIARRRQAPWALRAAADGWRAGASRRAALQHATATLRARRRAEAMEAWRAAAAARRRGAQMAAGAARRHARGALRRALGAWAAASRRAGGVLARLEEWRRGAGERALARLRRRTSRRARLCRALGQMLLCVGSHAQRHTLRAWRAYAAWDDAALRLAAAADERQSARRVLRRWRRRGLAAAAAAADLLAAAAAAARRAGTAGFAAWRARGPSLRAAWRRAARAEERRVAACVRLWAAWSVRRARGERICWLAARAWWPAAATLSWRRWVAHATRRAAGAIISRRLLRRRCSFLLAKWYHRVDLRVGARIRLAACERRTAKSRFIRRWSKKAALRRACSADANWQLLLLLRMLRAWVTASIAAAAARRAVALRSHSRRAASRSLLAWRARALCSRLGAAALAAAASLTAPPSLRLAFRRLAAAARRRRHAAAAFRQPRRAALLRWSAAAAAGGARAAACRRATRRRHARAARGALEAWRHAAAAAAAAAWGEARAAEYFAWRGRRDKLRAWRAARGEARRRAAARAWMARAAAWARMKVRQRRLDARRVPPPRRVARHARLAAAAAAMRRWGERAADRCERAHLFQRSDRRRAAHALRALLRWVDVALHAKLLLGSALLAWRGRTRHLAFLAWADASRRRHAAERRARQRRGGALALALRRWAASGAEGARHTRLVGGQRLVAMLKARGAAFERWRRFAAAARRRRRRRAAAAEAALSDAVERWAAAAAARAEAAAEAALRRQLEALVRWRSLLAVRPDKGWERRGGGGAARGGAPPLVEVLVFGAGGFGQLGSGAEEDVLTPSVLPGLGQLHIQAAACGEYHSALLTADGEVYTFGVGEFGVLGHGSEGKSSIPRRVERLVGEHVVSVACGWRHTAARTLQQALYTWGHGGFGQLGHGGTINFFLPLRLETCKKWVQVSCGWRHTAALAAGDETYTWGDGEQMQLGHGDRSMAARPKEVTALSAAGVLQVECGTHHCIAATEAGEVYTWGSGSHGQLGHGDRRSEAVPRRVSALSGVRVVRVACGGHSLALAIEGKLYSWGNGNHGQLGHGVCRPECSPRLVEALDGVRVIGVACGDFHTLALTEEERVYTWGSGAFGELGHATLSHQPLPRALSNVDGVGLLHAACGASHNVLLVRKADSIEGSD</sequence>
<feature type="repeat" description="RCC1" evidence="3">
    <location>
        <begin position="1129"/>
        <end position="1180"/>
    </location>
</feature>
<evidence type="ECO:0000256" key="3">
    <source>
        <dbReference type="PROSITE-ProRule" id="PRU00235"/>
    </source>
</evidence>
<dbReference type="PANTHER" id="PTHR45982:SF1">
    <property type="entry name" value="REGULATOR OF CHROMOSOME CONDENSATION"/>
    <property type="match status" value="1"/>
</dbReference>
<dbReference type="Pfam" id="PF25390">
    <property type="entry name" value="WD40_RLD"/>
    <property type="match status" value="1"/>
</dbReference>
<evidence type="ECO:0000313" key="6">
    <source>
        <dbReference type="EMBL" id="KAL1507069.1"/>
    </source>
</evidence>
<reference evidence="6 7" key="1">
    <citation type="journal article" date="2024" name="Science">
        <title>Giant polyketide synthase enzymes in the biosynthesis of giant marine polyether toxins.</title>
        <authorList>
            <person name="Fallon T.R."/>
            <person name="Shende V.V."/>
            <person name="Wierzbicki I.H."/>
            <person name="Pendleton A.L."/>
            <person name="Watervoot N.F."/>
            <person name="Auber R.P."/>
            <person name="Gonzalez D.J."/>
            <person name="Wisecaver J.H."/>
            <person name="Moore B.S."/>
        </authorList>
    </citation>
    <scope>NUCLEOTIDE SEQUENCE [LARGE SCALE GENOMIC DNA]</scope>
    <source>
        <strain evidence="6 7">12B1</strain>
    </source>
</reference>
<keyword evidence="1" id="KW-0344">Guanine-nucleotide releasing factor</keyword>
<feature type="region of interest" description="Disordered" evidence="4">
    <location>
        <begin position="1"/>
        <end position="23"/>
    </location>
</feature>
<name>A0AB34IV51_PRYPA</name>
<feature type="repeat" description="RCC1" evidence="3">
    <location>
        <begin position="1283"/>
        <end position="1334"/>
    </location>
</feature>
<feature type="compositionally biased region" description="Low complexity" evidence="4">
    <location>
        <begin position="1"/>
        <end position="13"/>
    </location>
</feature>
<dbReference type="PRINTS" id="PR00633">
    <property type="entry name" value="RCCNDNSATION"/>
</dbReference>
<keyword evidence="7" id="KW-1185">Reference proteome</keyword>
<keyword evidence="2" id="KW-0677">Repeat</keyword>
<dbReference type="PROSITE" id="PS50012">
    <property type="entry name" value="RCC1_3"/>
    <property type="match status" value="7"/>
</dbReference>
<feature type="repeat" description="RCC1" evidence="3">
    <location>
        <begin position="1231"/>
        <end position="1282"/>
    </location>
</feature>
<feature type="repeat" description="RCC1" evidence="3">
    <location>
        <begin position="1334"/>
        <end position="1385"/>
    </location>
</feature>